<keyword evidence="4" id="KW-1133">Transmembrane helix</keyword>
<accession>A0A5N0TH72</accession>
<feature type="region of interest" description="Disordered" evidence="3">
    <location>
        <begin position="69"/>
        <end position="94"/>
    </location>
</feature>
<feature type="compositionally biased region" description="Polar residues" evidence="3">
    <location>
        <begin position="69"/>
        <end position="78"/>
    </location>
</feature>
<dbReference type="InterPro" id="IPR005754">
    <property type="entry name" value="Sortase"/>
</dbReference>
<evidence type="ECO:0000256" key="3">
    <source>
        <dbReference type="SAM" id="MobiDB-lite"/>
    </source>
</evidence>
<dbReference type="EMBL" id="VYUY01000007">
    <property type="protein sequence ID" value="KAA9134503.1"/>
    <property type="molecule type" value="Genomic_DNA"/>
</dbReference>
<feature type="region of interest" description="Disordered" evidence="3">
    <location>
        <begin position="1"/>
        <end position="23"/>
    </location>
</feature>
<dbReference type="NCBIfam" id="NF033747">
    <property type="entry name" value="class_E_sortase"/>
    <property type="match status" value="1"/>
</dbReference>
<dbReference type="AlphaFoldDB" id="A0A5N0TH72"/>
<dbReference type="Pfam" id="PF04203">
    <property type="entry name" value="Sortase"/>
    <property type="match status" value="1"/>
</dbReference>
<proteinExistence type="predicted"/>
<evidence type="ECO:0000313" key="6">
    <source>
        <dbReference type="Proteomes" id="UP000326838"/>
    </source>
</evidence>
<gene>
    <name evidence="5" type="ORF">F6B40_07005</name>
</gene>
<evidence type="ECO:0000256" key="2">
    <source>
        <dbReference type="PIRSR" id="PIRSR605754-1"/>
    </source>
</evidence>
<evidence type="ECO:0000313" key="5">
    <source>
        <dbReference type="EMBL" id="KAA9134503.1"/>
    </source>
</evidence>
<keyword evidence="4" id="KW-0812">Transmembrane</keyword>
<dbReference type="Proteomes" id="UP000326838">
    <property type="component" value="Unassembled WGS sequence"/>
</dbReference>
<comment type="caution">
    <text evidence="5">The sequence shown here is derived from an EMBL/GenBank/DDBJ whole genome shotgun (WGS) entry which is preliminary data.</text>
</comment>
<reference evidence="6" key="1">
    <citation type="submission" date="2019-09" db="EMBL/GenBank/DDBJ databases">
        <title>Mumia zhuanghuii sp. nov. isolated from the intestinal contents of plateau pika (Ochotona curzoniae) in the Qinghai-Tibet plateau of China.</title>
        <authorList>
            <person name="Tian Z."/>
        </authorList>
    </citation>
    <scope>NUCLEOTIDE SEQUENCE [LARGE SCALE GENOMIC DNA]</scope>
    <source>
        <strain evidence="6">L-033</strain>
    </source>
</reference>
<feature type="compositionally biased region" description="Low complexity" evidence="3">
    <location>
        <begin position="79"/>
        <end position="94"/>
    </location>
</feature>
<dbReference type="Gene3D" id="2.40.260.10">
    <property type="entry name" value="Sortase"/>
    <property type="match status" value="1"/>
</dbReference>
<sequence length="266" mass="28213">MSAVRPPESGSAGPSTRRGRRRRSRVSVVGVIGEVLLTAGVIAFLFVAWQMWIGDAIVGAQNNAEGSQLAEQWEQQYETASPDATPDPEATDPAAVTADPIAIPEAAEGETFGIMRIPRFGADYMVKLAGGVNASTSLNVGAIGHYPGTAMPGDVGNFAVAAHRGSHGAPFMNLPALQAGDAIVIETQDGWYTYRFRNSEYVTPDSVDVLLPVPRQDDVAADDRYITMTTCSPRYGFSERLAAYGVFESFTPRSAGEPAALTEAVA</sequence>
<protein>
    <submittedName>
        <fullName evidence="5">Class E sortase</fullName>
    </submittedName>
</protein>
<dbReference type="SUPFAM" id="SSF63817">
    <property type="entry name" value="Sortase"/>
    <property type="match status" value="1"/>
</dbReference>
<feature type="transmembrane region" description="Helical" evidence="4">
    <location>
        <begin position="26"/>
        <end position="52"/>
    </location>
</feature>
<dbReference type="GO" id="GO:0016787">
    <property type="term" value="F:hydrolase activity"/>
    <property type="evidence" value="ECO:0007669"/>
    <property type="project" value="UniProtKB-KW"/>
</dbReference>
<keyword evidence="4" id="KW-0472">Membrane</keyword>
<evidence type="ECO:0000256" key="1">
    <source>
        <dbReference type="ARBA" id="ARBA00022801"/>
    </source>
</evidence>
<dbReference type="CDD" id="cd05830">
    <property type="entry name" value="Sortase_E"/>
    <property type="match status" value="1"/>
</dbReference>
<keyword evidence="1" id="KW-0378">Hydrolase</keyword>
<dbReference type="InterPro" id="IPR053465">
    <property type="entry name" value="Sortase_Class_E"/>
</dbReference>
<dbReference type="InterPro" id="IPR042003">
    <property type="entry name" value="Sortase_E"/>
</dbReference>
<dbReference type="InterPro" id="IPR023365">
    <property type="entry name" value="Sortase_dom-sf"/>
</dbReference>
<evidence type="ECO:0000256" key="4">
    <source>
        <dbReference type="SAM" id="Phobius"/>
    </source>
</evidence>
<keyword evidence="6" id="KW-1185">Reference proteome</keyword>
<feature type="active site" description="Proton donor/acceptor" evidence="2">
    <location>
        <position position="163"/>
    </location>
</feature>
<feature type="active site" description="Acyl-thioester intermediate" evidence="2">
    <location>
        <position position="231"/>
    </location>
</feature>
<name>A0A5N0TH72_9MICO</name>
<organism evidence="5 6">
    <name type="scientific">Microbacterium caowuchunii</name>
    <dbReference type="NCBI Taxonomy" id="2614638"/>
    <lineage>
        <taxon>Bacteria</taxon>
        <taxon>Bacillati</taxon>
        <taxon>Actinomycetota</taxon>
        <taxon>Actinomycetes</taxon>
        <taxon>Micrococcales</taxon>
        <taxon>Microbacteriaceae</taxon>
        <taxon>Microbacterium</taxon>
    </lineage>
</organism>